<dbReference type="RefSeq" id="WP_345716241.1">
    <property type="nucleotide sequence ID" value="NZ_BAABFP010000004.1"/>
</dbReference>
<dbReference type="PANTHER" id="PTHR37489:SF1">
    <property type="entry name" value="DUF3500 DOMAIN-CONTAINING PROTEIN"/>
    <property type="match status" value="1"/>
</dbReference>
<reference evidence="2" key="1">
    <citation type="journal article" date="2019" name="Int. J. Syst. Evol. Microbiol.">
        <title>The Global Catalogue of Microorganisms (GCM) 10K type strain sequencing project: providing services to taxonomists for standard genome sequencing and annotation.</title>
        <authorList>
            <consortium name="The Broad Institute Genomics Platform"/>
            <consortium name="The Broad Institute Genome Sequencing Center for Infectious Disease"/>
            <person name="Wu L."/>
            <person name="Ma J."/>
        </authorList>
    </citation>
    <scope>NUCLEOTIDE SEQUENCE [LARGE SCALE GENOMIC DNA]</scope>
    <source>
        <strain evidence="2">KACC 14249</strain>
    </source>
</reference>
<dbReference type="Pfam" id="PF12006">
    <property type="entry name" value="DUF3500"/>
    <property type="match status" value="1"/>
</dbReference>
<keyword evidence="2" id="KW-1185">Reference proteome</keyword>
<accession>A0ABW1JEG7</accession>
<protein>
    <submittedName>
        <fullName evidence="1">DUF3500 domain-containing protein</fullName>
    </submittedName>
</protein>
<gene>
    <name evidence="1" type="ORF">ACFQDO_09905</name>
</gene>
<dbReference type="EMBL" id="JBHSRD010000003">
    <property type="protein sequence ID" value="MFC6007441.1"/>
    <property type="molecule type" value="Genomic_DNA"/>
</dbReference>
<sequence>MSSFRDFLFPLDHPRLAGLDEFDAYSYPDAIRTNPMVDEALTGWLNLFETSEFGGITTDGSLIPGLFGLEGSDEPPNHAAATAARELLDALPSTLRDRVSHPLDSKVWRAWMNPEFYVNRFGLRLEELEPAHIERVLALLAASLSPAGFEKTRLLMKVNQFLGELVHLPKLLNEFSYNINLFGDPASGQPWGWNLYGHHVCLNTLFIADRQVFTPVFFGAEPVEMDEGEAAGTVLFTDQERLGLELIQALSPEQAEAAILYHQKRDPTMPADRRHPGDELHLGGAFQDNRVIPYEGVAGSRLDASQRARILELVEVFLDYQPEGPRRARVADARRHLDDTWFCWIGGTRLGDAFYYRIQSPVILIEFDHHAGIFLANTEPERFHVHTLVRTPNGNDYGVDLVRQATGDPQRLNGPA</sequence>
<comment type="caution">
    <text evidence="1">The sequence shown here is derived from an EMBL/GenBank/DDBJ whole genome shotgun (WGS) entry which is preliminary data.</text>
</comment>
<proteinExistence type="predicted"/>
<name>A0ABW1JEG7_9ACTN</name>
<evidence type="ECO:0000313" key="1">
    <source>
        <dbReference type="EMBL" id="MFC6007441.1"/>
    </source>
</evidence>
<dbReference type="Proteomes" id="UP001596189">
    <property type="component" value="Unassembled WGS sequence"/>
</dbReference>
<dbReference type="PANTHER" id="PTHR37489">
    <property type="entry name" value="DUF3500 DOMAIN-CONTAINING PROTEIN"/>
    <property type="match status" value="1"/>
</dbReference>
<dbReference type="InterPro" id="IPR021889">
    <property type="entry name" value="DUF3500"/>
</dbReference>
<organism evidence="1 2">
    <name type="scientific">Angustibacter luteus</name>
    <dbReference type="NCBI Taxonomy" id="658456"/>
    <lineage>
        <taxon>Bacteria</taxon>
        <taxon>Bacillati</taxon>
        <taxon>Actinomycetota</taxon>
        <taxon>Actinomycetes</taxon>
        <taxon>Kineosporiales</taxon>
        <taxon>Kineosporiaceae</taxon>
    </lineage>
</organism>
<evidence type="ECO:0000313" key="2">
    <source>
        <dbReference type="Proteomes" id="UP001596189"/>
    </source>
</evidence>